<organism evidence="6 7">
    <name type="scientific">Spraguea lophii (strain 42_110)</name>
    <name type="common">Microsporidian parasite</name>
    <dbReference type="NCBI Taxonomy" id="1358809"/>
    <lineage>
        <taxon>Eukaryota</taxon>
        <taxon>Fungi</taxon>
        <taxon>Fungi incertae sedis</taxon>
        <taxon>Microsporidia</taxon>
        <taxon>Spragueidae</taxon>
        <taxon>Spraguea</taxon>
    </lineage>
</organism>
<evidence type="ECO:0000259" key="5">
    <source>
        <dbReference type="SMART" id="SM00879"/>
    </source>
</evidence>
<dbReference type="PANTHER" id="PTHR12728">
    <property type="entry name" value="BRIX DOMAIN CONTAINING PROTEIN"/>
    <property type="match status" value="1"/>
</dbReference>
<dbReference type="GO" id="GO:0000027">
    <property type="term" value="P:ribosomal large subunit assembly"/>
    <property type="evidence" value="ECO:0007669"/>
    <property type="project" value="InterPro"/>
</dbReference>
<dbReference type="AlphaFoldDB" id="S7W8D8"/>
<dbReference type="InParanoid" id="S7W8D8"/>
<comment type="subcellular location">
    <subcellularLocation>
        <location evidence="1 4">Nucleus</location>
        <location evidence="1 4">Nucleolus</location>
    </subcellularLocation>
</comment>
<comment type="similarity">
    <text evidence="2 4">Belongs to the RPF2 family.</text>
</comment>
<dbReference type="HOGENOM" id="CLU_100680_0_0_1"/>
<dbReference type="Pfam" id="PF04427">
    <property type="entry name" value="Brix"/>
    <property type="match status" value="1"/>
</dbReference>
<dbReference type="VEuPathDB" id="MicrosporidiaDB:SLOPH_164"/>
<dbReference type="STRING" id="1358809.S7W8D8"/>
<proteinExistence type="inferred from homology"/>
<dbReference type="InterPro" id="IPR007109">
    <property type="entry name" value="Brix"/>
</dbReference>
<evidence type="ECO:0000313" key="6">
    <source>
        <dbReference type="EMBL" id="EPR79130.1"/>
    </source>
</evidence>
<dbReference type="Proteomes" id="UP000014978">
    <property type="component" value="Unassembled WGS sequence"/>
</dbReference>
<accession>S7W8D8</accession>
<dbReference type="GO" id="GO:0000463">
    <property type="term" value="P:maturation of LSU-rRNA from tricistronic rRNA transcript (SSU-rRNA, 5.8S rRNA, LSU-rRNA)"/>
    <property type="evidence" value="ECO:0007669"/>
    <property type="project" value="TreeGrafter"/>
</dbReference>
<dbReference type="OrthoDB" id="407658at2759"/>
<dbReference type="EMBL" id="ATCN01000392">
    <property type="protein sequence ID" value="EPR79130.1"/>
    <property type="molecule type" value="Genomic_DNA"/>
</dbReference>
<evidence type="ECO:0000256" key="3">
    <source>
        <dbReference type="ARBA" id="ARBA00023242"/>
    </source>
</evidence>
<evidence type="ECO:0000256" key="1">
    <source>
        <dbReference type="ARBA" id="ARBA00004604"/>
    </source>
</evidence>
<dbReference type="GO" id="GO:0005730">
    <property type="term" value="C:nucleolus"/>
    <property type="evidence" value="ECO:0007669"/>
    <property type="project" value="UniProtKB-SubCell"/>
</dbReference>
<dbReference type="PANTHER" id="PTHR12728:SF0">
    <property type="entry name" value="RIBOSOME PRODUCTION FACTOR 2 HOMOLOG"/>
    <property type="match status" value="1"/>
</dbReference>
<evidence type="ECO:0000313" key="7">
    <source>
        <dbReference type="Proteomes" id="UP000014978"/>
    </source>
</evidence>
<dbReference type="GO" id="GO:0019843">
    <property type="term" value="F:rRNA binding"/>
    <property type="evidence" value="ECO:0007669"/>
    <property type="project" value="UniProtKB-UniRule"/>
</dbReference>
<gene>
    <name evidence="6" type="ORF">SLOPH_164</name>
</gene>
<name>S7W8D8_SPRLO</name>
<comment type="caution">
    <text evidence="6">The sequence shown here is derived from an EMBL/GenBank/DDBJ whole genome shotgun (WGS) entry which is preliminary data.</text>
</comment>
<keyword evidence="7" id="KW-1185">Reference proteome</keyword>
<dbReference type="OMA" id="KRKCNIF"/>
<feature type="domain" description="Brix" evidence="5">
    <location>
        <begin position="8"/>
        <end position="179"/>
    </location>
</feature>
<dbReference type="SMART" id="SM00879">
    <property type="entry name" value="Brix"/>
    <property type="match status" value="1"/>
</dbReference>
<evidence type="ECO:0000256" key="4">
    <source>
        <dbReference type="RuleBase" id="RU367086"/>
    </source>
</evidence>
<reference evidence="7" key="1">
    <citation type="journal article" date="2013" name="PLoS Genet.">
        <title>The genome of Spraguea lophii and the basis of host-microsporidian interactions.</title>
        <authorList>
            <person name="Campbell S.E."/>
            <person name="Williams T.A."/>
            <person name="Yousuf A."/>
            <person name="Soanes D.M."/>
            <person name="Paszkiewicz K.H."/>
            <person name="Williams B.A.P."/>
        </authorList>
    </citation>
    <scope>NUCLEOTIDE SEQUENCE [LARGE SCALE GENOMIC DNA]</scope>
    <source>
        <strain evidence="7">42_110</strain>
    </source>
</reference>
<dbReference type="FunCoup" id="S7W8D8">
    <property type="interactions" value="179"/>
</dbReference>
<keyword evidence="3 4" id="KW-0539">Nucleus</keyword>
<evidence type="ECO:0000256" key="2">
    <source>
        <dbReference type="ARBA" id="ARBA00010782"/>
    </source>
</evidence>
<dbReference type="InterPro" id="IPR039770">
    <property type="entry name" value="Rpf2"/>
</dbReference>
<sequence length="237" mass="27961">MAKRKNMLFLNSNKNTNTLINELSSILGNCITMTTKNTVCPFDYTDKFQETLSKKECPLFFTSRKTKNNKNYFVIGRTYEKDILDMIEYEIIEFKTTTDFESIPPELNIRYFLIFEGMEKREENLFLDIFNTSSYAVNINDIKYMLIITKEENIFSLKLYRVEGNRYEEIGPYIKFIETRKHFSDENKFLEACETDGNKRKKNISKNIYNDTIGTIHIPPPNLSDVKVKRSKGFKDL</sequence>
<protein>
    <recommendedName>
        <fullName evidence="4">Ribosome production factor 2 homolog</fullName>
    </recommendedName>
    <alternativeName>
        <fullName evidence="4">Ribosome biogenesis protein RPF2 homolog</fullName>
    </alternativeName>
</protein>